<evidence type="ECO:0000313" key="3">
    <source>
        <dbReference type="Proteomes" id="UP000461443"/>
    </source>
</evidence>
<dbReference type="CDD" id="cd05289">
    <property type="entry name" value="MDR_like_2"/>
    <property type="match status" value="1"/>
</dbReference>
<reference evidence="2 3" key="1">
    <citation type="submission" date="2019-12" db="EMBL/GenBank/DDBJ databases">
        <authorList>
            <person name="Lee S.D."/>
        </authorList>
    </citation>
    <scope>NUCLEOTIDE SEQUENCE [LARGE SCALE GENOMIC DNA]</scope>
    <source>
        <strain evidence="2 3">SAP-6</strain>
    </source>
</reference>
<dbReference type="SUPFAM" id="SSF51735">
    <property type="entry name" value="NAD(P)-binding Rossmann-fold domains"/>
    <property type="match status" value="1"/>
</dbReference>
<comment type="caution">
    <text evidence="2">The sequence shown here is derived from an EMBL/GenBank/DDBJ whole genome shotgun (WGS) entry which is preliminary data.</text>
</comment>
<dbReference type="PANTHER" id="PTHR44013:SF1">
    <property type="entry name" value="ZINC-TYPE ALCOHOL DEHYDROGENASE-LIKE PROTEIN C16A3.02C"/>
    <property type="match status" value="1"/>
</dbReference>
<dbReference type="Proteomes" id="UP000461443">
    <property type="component" value="Unassembled WGS sequence"/>
</dbReference>
<dbReference type="InterPro" id="IPR052733">
    <property type="entry name" value="Chloroplast_QOR"/>
</dbReference>
<gene>
    <name evidence="2" type="ORF">GRH90_05340</name>
</gene>
<dbReference type="RefSeq" id="WP_162364869.1">
    <property type="nucleotide sequence ID" value="NZ_WUBS01000003.1"/>
</dbReference>
<name>A0A845SE70_9GAMM</name>
<dbReference type="SUPFAM" id="SSF50129">
    <property type="entry name" value="GroES-like"/>
    <property type="match status" value="1"/>
</dbReference>
<dbReference type="Pfam" id="PF13602">
    <property type="entry name" value="ADH_zinc_N_2"/>
    <property type="match status" value="1"/>
</dbReference>
<dbReference type="PROSITE" id="PS01162">
    <property type="entry name" value="QOR_ZETA_CRYSTAL"/>
    <property type="match status" value="1"/>
</dbReference>
<sequence>MKALRVGDYVSLNSASVENIERHVPGPDEVLVRISAASVNPLDLKLLSGRMSTIFPLSFPYIPGTDLAGTVEAVGALVQHLIPGDRVFGRLDPRKGGAFAEYALLPAHDLSLTPTGVDAAMAACLPTAAGTAWLALFDIGRIRAGQKVLIHAAGGGVGTFAVQLAKRAGACVIATASADNHGLLRRLGADEVIDYRQDDFTRLVADVDMVLDPVGGETQRRSWSVLRAGGILVSLIDRTLGATKGDIRSAFAPLSHNAATLLNLALLLADGKLQAVIDTVYPLDQARQALEHVAGGHAHGKVLVGMTK</sequence>
<feature type="domain" description="Enoyl reductase (ER)" evidence="1">
    <location>
        <begin position="10"/>
        <end position="304"/>
    </location>
</feature>
<protein>
    <submittedName>
        <fullName evidence="2">Zinc-binding dehydrogenase</fullName>
    </submittedName>
</protein>
<organism evidence="2 3">
    <name type="scientific">Acerihabitans arboris</name>
    <dbReference type="NCBI Taxonomy" id="2691583"/>
    <lineage>
        <taxon>Bacteria</taxon>
        <taxon>Pseudomonadati</taxon>
        <taxon>Pseudomonadota</taxon>
        <taxon>Gammaproteobacteria</taxon>
        <taxon>Enterobacterales</taxon>
        <taxon>Pectobacteriaceae</taxon>
        <taxon>Acerihabitans</taxon>
    </lineage>
</organism>
<evidence type="ECO:0000259" key="1">
    <source>
        <dbReference type="SMART" id="SM00829"/>
    </source>
</evidence>
<dbReference type="Gene3D" id="3.90.180.10">
    <property type="entry name" value="Medium-chain alcohol dehydrogenases, catalytic domain"/>
    <property type="match status" value="1"/>
</dbReference>
<dbReference type="InterPro" id="IPR002364">
    <property type="entry name" value="Quin_OxRdtase/zeta-crystal_CS"/>
</dbReference>
<dbReference type="AlphaFoldDB" id="A0A845SE70"/>
<dbReference type="GO" id="GO:0016491">
    <property type="term" value="F:oxidoreductase activity"/>
    <property type="evidence" value="ECO:0007669"/>
    <property type="project" value="InterPro"/>
</dbReference>
<dbReference type="EMBL" id="WUBS01000003">
    <property type="protein sequence ID" value="NDL62179.1"/>
    <property type="molecule type" value="Genomic_DNA"/>
</dbReference>
<dbReference type="SMART" id="SM00829">
    <property type="entry name" value="PKS_ER"/>
    <property type="match status" value="1"/>
</dbReference>
<reference evidence="2 3" key="2">
    <citation type="submission" date="2020-02" db="EMBL/GenBank/DDBJ databases">
        <title>The new genus of Enterobacteriales.</title>
        <authorList>
            <person name="Kim I.S."/>
        </authorList>
    </citation>
    <scope>NUCLEOTIDE SEQUENCE [LARGE SCALE GENOMIC DNA]</scope>
    <source>
        <strain evidence="2 3">SAP-6</strain>
    </source>
</reference>
<dbReference type="InterPro" id="IPR036291">
    <property type="entry name" value="NAD(P)-bd_dom_sf"/>
</dbReference>
<dbReference type="GO" id="GO:0008270">
    <property type="term" value="F:zinc ion binding"/>
    <property type="evidence" value="ECO:0007669"/>
    <property type="project" value="InterPro"/>
</dbReference>
<dbReference type="Gene3D" id="3.40.50.720">
    <property type="entry name" value="NAD(P)-binding Rossmann-like Domain"/>
    <property type="match status" value="1"/>
</dbReference>
<dbReference type="InterPro" id="IPR011032">
    <property type="entry name" value="GroES-like_sf"/>
</dbReference>
<dbReference type="InterPro" id="IPR020843">
    <property type="entry name" value="ER"/>
</dbReference>
<dbReference type="InterPro" id="IPR013154">
    <property type="entry name" value="ADH-like_N"/>
</dbReference>
<evidence type="ECO:0000313" key="2">
    <source>
        <dbReference type="EMBL" id="NDL62179.1"/>
    </source>
</evidence>
<dbReference type="Pfam" id="PF08240">
    <property type="entry name" value="ADH_N"/>
    <property type="match status" value="1"/>
</dbReference>
<keyword evidence="3" id="KW-1185">Reference proteome</keyword>
<dbReference type="PANTHER" id="PTHR44013">
    <property type="entry name" value="ZINC-TYPE ALCOHOL DEHYDROGENASE-LIKE PROTEIN C16A3.02C"/>
    <property type="match status" value="1"/>
</dbReference>
<proteinExistence type="predicted"/>
<accession>A0A845SE70</accession>